<proteinExistence type="predicted"/>
<evidence type="ECO:0000313" key="2">
    <source>
        <dbReference type="Proteomes" id="UP000015103"/>
    </source>
</evidence>
<dbReference type="Proteomes" id="UP000015103">
    <property type="component" value="Unassembled WGS sequence"/>
</dbReference>
<dbReference type="VEuPathDB" id="VectorBase:RPRC005930"/>
<dbReference type="EMBL" id="ACPB03012995">
    <property type="status" value="NOT_ANNOTATED_CDS"/>
    <property type="molecule type" value="Genomic_DNA"/>
</dbReference>
<sequence>MSQCLKEGVAHKYTIEANKRPPERTRVDAKPSTDVKYKKGIAPLFDGRTYRVSRDYWESIRYANVPNVKVINVGQLAAIENYYVACQIHRDNLKQNRAHRWLPSMKYFNTSDSDSNELRWKCFSASNPFHNASPYSEFEINAPKLVSIPSAVYTVSYNYSPLI</sequence>
<dbReference type="HOGENOM" id="CLU_1629117_0_0_1"/>
<dbReference type="AlphaFoldDB" id="T1HPF6"/>
<reference evidence="1" key="1">
    <citation type="submission" date="2015-05" db="UniProtKB">
        <authorList>
            <consortium name="EnsemblMetazoa"/>
        </authorList>
    </citation>
    <scope>IDENTIFICATION</scope>
</reference>
<evidence type="ECO:0000313" key="1">
    <source>
        <dbReference type="EnsemblMetazoa" id="RPRC005930-PA"/>
    </source>
</evidence>
<dbReference type="InParanoid" id="T1HPF6"/>
<dbReference type="EnsemblMetazoa" id="RPRC005930-RA">
    <property type="protein sequence ID" value="RPRC005930-PA"/>
    <property type="gene ID" value="RPRC005930"/>
</dbReference>
<accession>T1HPF6</accession>
<protein>
    <submittedName>
        <fullName evidence="1">Uncharacterized protein</fullName>
    </submittedName>
</protein>
<keyword evidence="2" id="KW-1185">Reference proteome</keyword>
<organism evidence="1 2">
    <name type="scientific">Rhodnius prolixus</name>
    <name type="common">Triatomid bug</name>
    <dbReference type="NCBI Taxonomy" id="13249"/>
    <lineage>
        <taxon>Eukaryota</taxon>
        <taxon>Metazoa</taxon>
        <taxon>Ecdysozoa</taxon>
        <taxon>Arthropoda</taxon>
        <taxon>Hexapoda</taxon>
        <taxon>Insecta</taxon>
        <taxon>Pterygota</taxon>
        <taxon>Neoptera</taxon>
        <taxon>Paraneoptera</taxon>
        <taxon>Hemiptera</taxon>
        <taxon>Heteroptera</taxon>
        <taxon>Panheteroptera</taxon>
        <taxon>Cimicomorpha</taxon>
        <taxon>Reduviidae</taxon>
        <taxon>Triatominae</taxon>
        <taxon>Rhodnius</taxon>
    </lineage>
</organism>
<name>T1HPF6_RHOPR</name>